<feature type="repeat" description="Filamin" evidence="7">
    <location>
        <begin position="1445"/>
        <end position="1543"/>
    </location>
</feature>
<evidence type="ECO:0000256" key="3">
    <source>
        <dbReference type="ARBA" id="ARBA00022490"/>
    </source>
</evidence>
<comment type="caution">
    <text evidence="10">The sequence shown here is derived from an EMBL/GenBank/DDBJ whole genome shotgun (WGS) entry which is preliminary data.</text>
</comment>
<dbReference type="CDD" id="cd21230">
    <property type="entry name" value="CH_FLN_rpt2"/>
    <property type="match status" value="1"/>
</dbReference>
<feature type="repeat" description="Filamin" evidence="7">
    <location>
        <begin position="1640"/>
        <end position="1735"/>
    </location>
</feature>
<feature type="repeat" description="Filamin" evidence="7">
    <location>
        <begin position="445"/>
        <end position="541"/>
    </location>
</feature>
<keyword evidence="11" id="KW-1185">Reference proteome</keyword>
<dbReference type="FunFam" id="2.60.40.10:FF:000092">
    <property type="entry name" value="Filamin-B isoform B"/>
    <property type="match status" value="1"/>
</dbReference>
<feature type="repeat" description="Filamin" evidence="7">
    <location>
        <begin position="648"/>
        <end position="738"/>
    </location>
</feature>
<evidence type="ECO:0000256" key="6">
    <source>
        <dbReference type="ARBA" id="ARBA00023212"/>
    </source>
</evidence>
<feature type="region of interest" description="Disordered" evidence="8">
    <location>
        <begin position="36"/>
        <end position="82"/>
    </location>
</feature>
<evidence type="ECO:0000313" key="11">
    <source>
        <dbReference type="Proteomes" id="UP001249851"/>
    </source>
</evidence>
<feature type="compositionally biased region" description="Basic and acidic residues" evidence="8">
    <location>
        <begin position="187"/>
        <end position="200"/>
    </location>
</feature>
<proteinExistence type="inferred from homology"/>
<feature type="repeat" description="Filamin" evidence="7">
    <location>
        <begin position="1736"/>
        <end position="1837"/>
    </location>
</feature>
<dbReference type="FunFam" id="1.10.418.10:FF:000006">
    <property type="entry name" value="Filamin-B isoform A"/>
    <property type="match status" value="1"/>
</dbReference>
<feature type="domain" description="Calponin-homology (CH)" evidence="9">
    <location>
        <begin position="212"/>
        <end position="317"/>
    </location>
</feature>
<feature type="repeat" description="Filamin" evidence="7">
    <location>
        <begin position="2392"/>
        <end position="2474"/>
    </location>
</feature>
<feature type="repeat" description="Filamin" evidence="7">
    <location>
        <begin position="1216"/>
        <end position="1294"/>
    </location>
</feature>
<keyword evidence="4" id="KW-0677">Repeat</keyword>
<dbReference type="Pfam" id="PF00307">
    <property type="entry name" value="CH"/>
    <property type="match status" value="2"/>
</dbReference>
<feature type="repeat" description="Filamin" evidence="7">
    <location>
        <begin position="1297"/>
        <end position="1389"/>
    </location>
</feature>
<feature type="repeat" description="Filamin" evidence="7">
    <location>
        <begin position="2573"/>
        <end position="2665"/>
    </location>
</feature>
<feature type="repeat" description="Filamin" evidence="7">
    <location>
        <begin position="2196"/>
        <end position="2294"/>
    </location>
</feature>
<dbReference type="Gene3D" id="1.10.418.10">
    <property type="entry name" value="Calponin-like domain"/>
    <property type="match status" value="2"/>
</dbReference>
<feature type="repeat" description="Filamin" evidence="7">
    <location>
        <begin position="2037"/>
        <end position="2116"/>
    </location>
</feature>
<dbReference type="EMBL" id="JARQWQ010000006">
    <property type="protein sequence ID" value="KAK2571239.1"/>
    <property type="molecule type" value="Genomic_DNA"/>
</dbReference>
<keyword evidence="3" id="KW-0963">Cytoplasm</keyword>
<dbReference type="PANTHER" id="PTHR38537:SF8">
    <property type="entry name" value="FILAMIN-A"/>
    <property type="match status" value="1"/>
</dbReference>
<evidence type="ECO:0000256" key="5">
    <source>
        <dbReference type="ARBA" id="ARBA00023203"/>
    </source>
</evidence>
<feature type="repeat" description="Filamin" evidence="7">
    <location>
        <begin position="1939"/>
        <end position="2026"/>
    </location>
</feature>
<comment type="similarity">
    <text evidence="2">Belongs to the filamin family.</text>
</comment>
<feature type="repeat" description="Filamin" evidence="7">
    <location>
        <begin position="2295"/>
        <end position="2392"/>
    </location>
</feature>
<evidence type="ECO:0000259" key="9">
    <source>
        <dbReference type="PROSITE" id="PS50021"/>
    </source>
</evidence>
<evidence type="ECO:0000256" key="2">
    <source>
        <dbReference type="ARBA" id="ARBA00009238"/>
    </source>
</evidence>
<dbReference type="PROSITE" id="PS00019">
    <property type="entry name" value="ACTININ_1"/>
    <property type="match status" value="1"/>
</dbReference>
<dbReference type="InterPro" id="IPR001298">
    <property type="entry name" value="Filamin/ABP280_rpt"/>
</dbReference>
<feature type="compositionally biased region" description="Basic and acidic residues" evidence="8">
    <location>
        <begin position="41"/>
        <end position="50"/>
    </location>
</feature>
<dbReference type="InterPro" id="IPR044801">
    <property type="entry name" value="Filamin"/>
</dbReference>
<evidence type="ECO:0000256" key="8">
    <source>
        <dbReference type="SAM" id="MobiDB-lite"/>
    </source>
</evidence>
<feature type="repeat" description="Filamin" evidence="7">
    <location>
        <begin position="2712"/>
        <end position="2787"/>
    </location>
</feature>
<feature type="repeat" description="Filamin" evidence="7">
    <location>
        <begin position="928"/>
        <end position="1020"/>
    </location>
</feature>
<dbReference type="Proteomes" id="UP001249851">
    <property type="component" value="Unassembled WGS sequence"/>
</dbReference>
<feature type="repeat" description="Filamin" evidence="7">
    <location>
        <begin position="2133"/>
        <end position="2200"/>
    </location>
</feature>
<dbReference type="FunFam" id="2.60.40.10:FF:000096">
    <property type="entry name" value="filamin-C isoform X2"/>
    <property type="match status" value="1"/>
</dbReference>
<feature type="repeat" description="Filamin" evidence="7">
    <location>
        <begin position="2898"/>
        <end position="2978"/>
    </location>
</feature>
<comment type="subcellular location">
    <subcellularLocation>
        <location evidence="1">Cytoplasm</location>
        <location evidence="1">Cytoskeleton</location>
    </subcellularLocation>
</comment>
<feature type="repeat" description="Filamin" evidence="7">
    <location>
        <begin position="2470"/>
        <end position="2570"/>
    </location>
</feature>
<protein>
    <submittedName>
        <fullName evidence="10">Filamin-C</fullName>
    </submittedName>
</protein>
<dbReference type="InterPro" id="IPR013783">
    <property type="entry name" value="Ig-like_fold"/>
</dbReference>
<feature type="repeat" description="Filamin" evidence="7">
    <location>
        <begin position="1021"/>
        <end position="1116"/>
    </location>
</feature>
<dbReference type="SMART" id="SM00557">
    <property type="entry name" value="IG_FLMN"/>
    <property type="match status" value="28"/>
</dbReference>
<sequence length="3174" mass="341942">MTSYKLVAIRNKPLALDLNENDIRLQPDVFTYKEMSLSDDEDRRDSEKSSGLHGRSQSLKNLNEREEPGTISRSKSLREMDSGDFAGNRARVAYIESWNPINSVGRGRIAERVKSWENSLDADFDDTGKLKCYDNEMERGHSSGSKYNGAHAQSYNYFTRNGTSDHRDTKDESYGNYRSEPAQYTYDNDRDHDLEDKMPDTDPTSADAEWKKIQQNTFTRWCNEHLKCVNKYIYNLETDLVDGLKLIALLQVLSHKKITRFNKKPSFRPQKIENISIALKFIESENIRLVNIDASDIFKGNIKLILGLIWTLILKYQISMPYLDDEEEGSEKMTPKQALLAWVKSKMPESVPMENFNTHWNDGRAVACLVDAVAPGLYPECEDLDPDDKFENAKQAMQLAEDWLGVPQVITPEEITNEKVDELSVMTYVSYFPEAKVKPGAPIRPRTHPSAKCYAKGPGVEPRGLVVKKAAIFTVFTQGAGKGKLNVSVWGPGKEEQEVSVKDNGDHTYTCQYSPQKQGKYDVHVKWNGRHIPKSPFRVEVGSDLDATQAYASGPGLQPEGVQAGKYTDFTVYTKDAGEGQVSVKVIDPRGGEDVDIIIEPQEDGKFFVEYQPVNAGKHTIKVMFGGQPISQSPFHVKVSPPRVEPIPSKVRVFGSGVEPTGLKAGQKAPFTVDARSAGDGELDVSVEGPQGEEKVDVKNNGDGTYSCMYFPAKYGKYVVNVTWSSVQVPNSPFHVKVATAVDASKIKAYGPGLEKGTASKPCDFTVETKGAGIDSLGFAIEGPAQADIQCTESSPGICDVRYLPTTPGKYTIHVTCGEVDIPKSPFIVPISPLGDASKVYAKGPGLEPEGVVAGVPALFTIYTKEAGDGDVDVRVLDSDGKKVPVEIKPGEDATYDVVYYPAGVGTYTVNITFNSEKIPKSPFKVGVCLTNSAACRAYGPGLEKGFVNQNNKFKIETKGAGEGGLGLTIEGPSEAQIECKDNGDGSCDVNYLPPDPGDYVINILFADQHIPGSPFKARISYPLDASKVKVEGPGIEPGIRAGGPADIDVDTRLAGDADLKVEVVDELNSPVECEVEEEEYGIYAITYYPKKKGGHKVNVKYDGVHVPGSPFKVPILPTSDASKVQVTGPGVERTGIQPGKPTWFTINATEAGKGDVHVKIEPKARSGVPVDVQVTEEGKDTFKCEYVAPVEGEYKIDVTFAGSPVPGSPFPVEVAKPGDAGKCKATGDGLEVATINELAEFDVDCKDAGEGQLMAAVENPSGAHTDTMVKDNGDGTYSISYTPFEEGIHKLSVDVLPPTDASKCRAFGPGLEKGLVERPAEFTVETKGAGAGGLSLAIEGPSESKLSCTDNGDGTCAVKYTPSEPGDYEIHVKFADQHIPGSPFNAKLSMHIASWQHVYPMLQLPIMCDQFKALKKIYLLCYTQKKLASADGGVLRTFSPLQVTRPVDASKVKCYGPGVDRVHPLFSTAPQEFTVDTSEAGDADLEVTVDAPGRKVLKPEPICEKGDGVYTVQYTPEEEGPYAVKVNYGGKPVPNSPFRVRAGPPFDASKVKVSGPGMDEAPLTDEPTQFVCDCTEAGTAPLTATVSPPSGPDIPVEVKDNGDGCYTVGYTPERPGRHSIDIKYGGKRVPKSPFRVQVKPSGDASKVEIDGLGPDDKFYVGKENDFTLDTSLAGKGKPKCTIKGPGRKEIPVEVVDNEDGTYDCLFTPEEVGRHNVDVLFGGTPVPGSPFTFKAEKPVDVDKIKCQPKADREPVVDEELVYAVDARPAESAPGDIPDGLLNGVLSTPSGAKEPVRVKDNNDGTYDVACVPKEPGLHELALDYNGVPLNGSPFKFEAVEGGADKVKAYGKGLERGLAGEPAEFTIVTKDAGPGGLALAVHGPSKAEITCQDNGDGSCSVSYVPEEPGDYNISCKFGDKDIPGSPFTAHIYPNKDDLDAGAPRPTVGKPCDVELKIPDSFRPEDVENGILTAELERPDGRKEPLEPLRVNDDGTLSVTFIPYEPGEHLIHVYKRGHEVQNSPFSVMVQAQRVGDIYPVGHTCDLDFKIPDDVDIEDLVGTLKRPSGKVDESLTLKPGPKPGTVSVSFVPREVGEHFLSIRKRSDGSPIGGSPFSILVESEEPVEGVGCPVDYCFSLDDVVLPDDVLKERVKGTLKRPSSDTEEPIDLKLNSDNSLSCSFVPRETGLHYIYIRKYGRQVDGSPFVIKVTAPEGVSTVGKPYGMGLESPDVSLPEDYPRLSATLKRPSSPREEELKLVLNGDNTLGVAFTPREEGEHLIHLRKDNKEVEGSPFSVMVGAKEKVEEVHPMGRTCDVNLDIQGVTLPEDLENGLLKGFLKRPNSTKEEPLKLEITRDNSLGVSFVPQEPGEHQISVRKKTPDRNWRDVPGSPFSIMVEAAEAVNAVGTPCDCLLDIPNLHIPEDLSRLTAKLKRPSGTKEEDLKLRVTSDNKPFVSFVPREAGEHLISIKKHRDHVKGSPFSVMVVAPEAGNAIGRPCGVGLEIPGLKLPDDYNNGLLTASLQRPSGKPEEPLPLALNSDNTLSVSFTPQETGEHFVTVKKSGNHVNGSPFSVMVSGPGPADPSKVICSGPGLSDGVAGKPSGFTINTRDAGYGGLGLSIEGPSKAQITCTDNEDGTCSVEYFPLEPGKYTINVKFADEDVPGSPFAANVRPSDDALVQPIEENLVSSEAPGTFSEPTQRVSQVFEDLVTFGSTPAQPHDFVFDLKGYKMDDLETMVISPDGTELESEIIESAPKTYTIRFVPKERGEHTIYVRFKTGRKKDIPGSPFKVFVEAPVWGGAAKCVAAGPGLERGVVNHPGEFTVWTRDAGPGGLAIAIEGPAKSEIKCTDNGDGSCNISYLPTTPGEYTVHIRFADEDIPGSPFKVIVSPEVEDRFRDLNVSDLAESGLKVNQPASFSVQTNAAVGDVTASVIAPSGEEKEAQVSKLGGGNFAIRFTPREFGDHLVNVRFDGSHIPGSPFKIRVGGAEGHPEKVKAYGSGLSSGIVGEPAEFTVNALEAGSGALALSVDGPAKVKMNCSENADGTYQVTFNPAVAGEYTIRIKFAGQDIPGSPYNVIIHPSDGKYRSDGDASKCTSRGTGLHSAVLGQPNSFTVNASNAGRGSLMVGVEGPAIPAKEITVKHTGSNVYAVNYALEDPGTYILKVLWADKHIPGSPFHVTV</sequence>
<dbReference type="FunFam" id="2.60.40.10:FF:000140">
    <property type="entry name" value="FiLamiN (Actin binding protein) homolog"/>
    <property type="match status" value="2"/>
</dbReference>
<dbReference type="PANTHER" id="PTHR38537">
    <property type="entry name" value="JITTERBUG, ISOFORM N"/>
    <property type="match status" value="1"/>
</dbReference>
<dbReference type="GO" id="GO:0051015">
    <property type="term" value="F:actin filament binding"/>
    <property type="evidence" value="ECO:0007669"/>
    <property type="project" value="InterPro"/>
</dbReference>
<dbReference type="SUPFAM" id="SSF81296">
    <property type="entry name" value="E set domains"/>
    <property type="match status" value="28"/>
</dbReference>
<dbReference type="SUPFAM" id="SSF47576">
    <property type="entry name" value="Calponin-homology domain, CH-domain"/>
    <property type="match status" value="1"/>
</dbReference>
<gene>
    <name evidence="10" type="ORF">P5673_003812</name>
</gene>
<feature type="repeat" description="Filamin" evidence="7">
    <location>
        <begin position="1117"/>
        <end position="1215"/>
    </location>
</feature>
<accession>A0AAD9R183</accession>
<feature type="region of interest" description="Disordered" evidence="8">
    <location>
        <begin position="158"/>
        <end position="206"/>
    </location>
</feature>
<evidence type="ECO:0000313" key="10">
    <source>
        <dbReference type="EMBL" id="KAK2571239.1"/>
    </source>
</evidence>
<dbReference type="InterPro" id="IPR001715">
    <property type="entry name" value="CH_dom"/>
</dbReference>
<name>A0AAD9R183_ACRCE</name>
<feature type="repeat" description="Filamin" evidence="7">
    <location>
        <begin position="832"/>
        <end position="928"/>
    </location>
</feature>
<dbReference type="FunFam" id="2.60.40.10:FF:000001">
    <property type="entry name" value="Filamin-C isoform b"/>
    <property type="match status" value="7"/>
</dbReference>
<dbReference type="InterPro" id="IPR014756">
    <property type="entry name" value="Ig_E-set"/>
</dbReference>
<dbReference type="PROSITE" id="PS50021">
    <property type="entry name" value="CH"/>
    <property type="match status" value="2"/>
</dbReference>
<dbReference type="InterPro" id="IPR036872">
    <property type="entry name" value="CH_dom_sf"/>
</dbReference>
<dbReference type="GO" id="GO:0005856">
    <property type="term" value="C:cytoskeleton"/>
    <property type="evidence" value="ECO:0007669"/>
    <property type="project" value="UniProtKB-SubCell"/>
</dbReference>
<dbReference type="Pfam" id="PF00630">
    <property type="entry name" value="Filamin"/>
    <property type="match status" value="23"/>
</dbReference>
<keyword evidence="5" id="KW-0009">Actin-binding</keyword>
<dbReference type="InterPro" id="IPR001589">
    <property type="entry name" value="Actinin_actin-bd_CS"/>
</dbReference>
<dbReference type="Gene3D" id="2.60.40.10">
    <property type="entry name" value="Immunoglobulins"/>
    <property type="match status" value="28"/>
</dbReference>
<feature type="repeat" description="Filamin" evidence="7">
    <location>
        <begin position="3080"/>
        <end position="3174"/>
    </location>
</feature>
<feature type="compositionally biased region" description="Basic and acidic residues" evidence="8">
    <location>
        <begin position="163"/>
        <end position="173"/>
    </location>
</feature>
<organism evidence="10 11">
    <name type="scientific">Acropora cervicornis</name>
    <name type="common">Staghorn coral</name>
    <dbReference type="NCBI Taxonomy" id="6130"/>
    <lineage>
        <taxon>Eukaryota</taxon>
        <taxon>Metazoa</taxon>
        <taxon>Cnidaria</taxon>
        <taxon>Anthozoa</taxon>
        <taxon>Hexacorallia</taxon>
        <taxon>Scleractinia</taxon>
        <taxon>Astrocoeniina</taxon>
        <taxon>Acroporidae</taxon>
        <taxon>Acropora</taxon>
    </lineage>
</organism>
<feature type="repeat" description="Filamin" evidence="7">
    <location>
        <begin position="2980"/>
        <end position="3072"/>
    </location>
</feature>
<dbReference type="FunFam" id="2.60.40.10:FF:000007">
    <property type="entry name" value="Filamin-B isoform C"/>
    <property type="match status" value="4"/>
</dbReference>
<feature type="repeat" description="Filamin" evidence="7">
    <location>
        <begin position="542"/>
        <end position="639"/>
    </location>
</feature>
<feature type="repeat" description="Filamin" evidence="7">
    <location>
        <begin position="2795"/>
        <end position="2882"/>
    </location>
</feature>
<keyword evidence="6" id="KW-0206">Cytoskeleton</keyword>
<dbReference type="PROSITE" id="PS50194">
    <property type="entry name" value="FILAMIN_REPEAT"/>
    <property type="match status" value="28"/>
</dbReference>
<evidence type="ECO:0000256" key="7">
    <source>
        <dbReference type="PROSITE-ProRule" id="PRU00087"/>
    </source>
</evidence>
<feature type="repeat" description="Filamin" evidence="7">
    <location>
        <begin position="739"/>
        <end position="831"/>
    </location>
</feature>
<feature type="repeat" description="Filamin" evidence="7">
    <location>
        <begin position="1544"/>
        <end position="1639"/>
    </location>
</feature>
<reference evidence="10" key="1">
    <citation type="journal article" date="2023" name="G3 (Bethesda)">
        <title>Whole genome assembly and annotation of the endangered Caribbean coral Acropora cervicornis.</title>
        <authorList>
            <person name="Selwyn J.D."/>
            <person name="Vollmer S.V."/>
        </authorList>
    </citation>
    <scope>NUCLEOTIDE SEQUENCE</scope>
    <source>
        <strain evidence="10">K2</strain>
    </source>
</reference>
<reference evidence="10" key="2">
    <citation type="journal article" date="2023" name="Science">
        <title>Genomic signatures of disease resistance in endangered staghorn corals.</title>
        <authorList>
            <person name="Vollmer S.V."/>
            <person name="Selwyn J.D."/>
            <person name="Despard B.A."/>
            <person name="Roesel C.L."/>
        </authorList>
    </citation>
    <scope>NUCLEOTIDE SEQUENCE</scope>
    <source>
        <strain evidence="10">K2</strain>
    </source>
</reference>
<dbReference type="SMART" id="SM00033">
    <property type="entry name" value="CH"/>
    <property type="match status" value="2"/>
</dbReference>
<dbReference type="GO" id="GO:0030036">
    <property type="term" value="P:actin cytoskeleton organization"/>
    <property type="evidence" value="ECO:0007669"/>
    <property type="project" value="InterPro"/>
</dbReference>
<evidence type="ECO:0000256" key="4">
    <source>
        <dbReference type="ARBA" id="ARBA00022737"/>
    </source>
</evidence>
<evidence type="ECO:0000256" key="1">
    <source>
        <dbReference type="ARBA" id="ARBA00004245"/>
    </source>
</evidence>
<feature type="repeat" description="Filamin" evidence="7">
    <location>
        <begin position="1837"/>
        <end position="1929"/>
    </location>
</feature>
<dbReference type="InterPro" id="IPR017868">
    <property type="entry name" value="Filamin/ABP280_repeat-like"/>
</dbReference>
<feature type="domain" description="Calponin-homology (CH)" evidence="9">
    <location>
        <begin position="333"/>
        <end position="437"/>
    </location>
</feature>